<dbReference type="InterPro" id="IPR036890">
    <property type="entry name" value="HATPase_C_sf"/>
</dbReference>
<dbReference type="Proteomes" id="UP000095282">
    <property type="component" value="Unplaced"/>
</dbReference>
<dbReference type="GO" id="GO:0140662">
    <property type="term" value="F:ATP-dependent protein folding chaperone"/>
    <property type="evidence" value="ECO:0007669"/>
    <property type="project" value="InterPro"/>
</dbReference>
<dbReference type="SMART" id="SM00387">
    <property type="entry name" value="HATPase_c"/>
    <property type="match status" value="1"/>
</dbReference>
<comment type="similarity">
    <text evidence="1">Belongs to the heat shock protein 90 family.</text>
</comment>
<dbReference type="Gene3D" id="3.30.565.10">
    <property type="entry name" value="Histidine kinase-like ATPase, C-terminal domain"/>
    <property type="match status" value="1"/>
</dbReference>
<dbReference type="PANTHER" id="PTHR11528">
    <property type="entry name" value="HEAT SHOCK PROTEIN 90 FAMILY MEMBER"/>
    <property type="match status" value="1"/>
</dbReference>
<protein>
    <submittedName>
        <fullName evidence="7">HATPase_c domain-containing protein</fullName>
    </submittedName>
</protein>
<dbReference type="GO" id="GO:0005524">
    <property type="term" value="F:ATP binding"/>
    <property type="evidence" value="ECO:0007669"/>
    <property type="project" value="UniProtKB-KW"/>
</dbReference>
<dbReference type="GO" id="GO:0016887">
    <property type="term" value="F:ATP hydrolysis activity"/>
    <property type="evidence" value="ECO:0007669"/>
    <property type="project" value="InterPro"/>
</dbReference>
<evidence type="ECO:0000256" key="3">
    <source>
        <dbReference type="ARBA" id="ARBA00022840"/>
    </source>
</evidence>
<evidence type="ECO:0000259" key="5">
    <source>
        <dbReference type="SMART" id="SM00387"/>
    </source>
</evidence>
<accession>A0A1I7TD01</accession>
<evidence type="ECO:0000313" key="6">
    <source>
        <dbReference type="Proteomes" id="UP000095282"/>
    </source>
</evidence>
<dbReference type="Pfam" id="PF13589">
    <property type="entry name" value="HATPase_c_3"/>
    <property type="match status" value="1"/>
</dbReference>
<keyword evidence="6" id="KW-1185">Reference proteome</keyword>
<dbReference type="SUPFAM" id="SSF55874">
    <property type="entry name" value="ATPase domain of HSP90 chaperone/DNA topoisomerase II/histidine kinase"/>
    <property type="match status" value="1"/>
</dbReference>
<organism evidence="6 7">
    <name type="scientific">Caenorhabditis tropicalis</name>
    <dbReference type="NCBI Taxonomy" id="1561998"/>
    <lineage>
        <taxon>Eukaryota</taxon>
        <taxon>Metazoa</taxon>
        <taxon>Ecdysozoa</taxon>
        <taxon>Nematoda</taxon>
        <taxon>Chromadorea</taxon>
        <taxon>Rhabditida</taxon>
        <taxon>Rhabditina</taxon>
        <taxon>Rhabditomorpha</taxon>
        <taxon>Rhabditoidea</taxon>
        <taxon>Rhabditidae</taxon>
        <taxon>Peloderinae</taxon>
        <taxon>Caenorhabditis</taxon>
    </lineage>
</organism>
<evidence type="ECO:0000256" key="2">
    <source>
        <dbReference type="ARBA" id="ARBA00022741"/>
    </source>
</evidence>
<reference evidence="7" key="1">
    <citation type="submission" date="2016-11" db="UniProtKB">
        <authorList>
            <consortium name="WormBaseParasite"/>
        </authorList>
    </citation>
    <scope>IDENTIFICATION</scope>
</reference>
<evidence type="ECO:0000256" key="1">
    <source>
        <dbReference type="ARBA" id="ARBA00008239"/>
    </source>
</evidence>
<dbReference type="InterPro" id="IPR003594">
    <property type="entry name" value="HATPase_dom"/>
</dbReference>
<evidence type="ECO:0000313" key="7">
    <source>
        <dbReference type="WBParaSite" id="Csp11.Scaffold583.g4705.t1"/>
    </source>
</evidence>
<evidence type="ECO:0000256" key="4">
    <source>
        <dbReference type="ARBA" id="ARBA00023186"/>
    </source>
</evidence>
<dbReference type="WBParaSite" id="Csp11.Scaffold583.g4705.t1">
    <property type="protein sequence ID" value="Csp11.Scaffold583.g4705.t1"/>
    <property type="gene ID" value="Csp11.Scaffold583.g4705"/>
</dbReference>
<dbReference type="CDD" id="cd16927">
    <property type="entry name" value="HATPase_Hsp90-like"/>
    <property type="match status" value="1"/>
</dbReference>
<dbReference type="InterPro" id="IPR020575">
    <property type="entry name" value="Hsp90_N"/>
</dbReference>
<dbReference type="GO" id="GO:0051082">
    <property type="term" value="F:unfolded protein binding"/>
    <property type="evidence" value="ECO:0007669"/>
    <property type="project" value="InterPro"/>
</dbReference>
<keyword evidence="2" id="KW-0547">Nucleotide-binding</keyword>
<dbReference type="AlphaFoldDB" id="A0A1I7TD01"/>
<feature type="domain" description="Histidine kinase/HSP90-like ATPase" evidence="5">
    <location>
        <begin position="28"/>
        <end position="179"/>
    </location>
</feature>
<keyword evidence="3" id="KW-0067">ATP-binding</keyword>
<dbReference type="PRINTS" id="PR00775">
    <property type="entry name" value="HEATSHOCK90"/>
</dbReference>
<dbReference type="InterPro" id="IPR001404">
    <property type="entry name" value="Hsp90_fam"/>
</dbReference>
<proteinExistence type="inferred from homology"/>
<sequence>MASNPQRHEFQAETKNLMDIVAKSLYSHSEVFVRELISNASDALEKRRYAELKGDVAEGPSEIRITTDKEKRTIIFEDTGIGMNRDDLVRFLGTIAKSGSKDFIEKNKENAEAVIGQFGVGFYSAFMVADSVVVTTRKVGSAPDAGLQWSWSGDNSYEIGETDGLPTGTRIEIRLKVGDSASYAEEARIKEVINKYSYFVSAPILVNGERVNNLNAIWTMQAREVNKEMHENFFSSF</sequence>
<name>A0A1I7TD01_9PELO</name>
<dbReference type="eggNOG" id="KOG0019">
    <property type="taxonomic scope" value="Eukaryota"/>
</dbReference>
<dbReference type="STRING" id="1561998.A0A1I7TD01"/>
<keyword evidence="4" id="KW-0143">Chaperone</keyword>